<dbReference type="Proteomes" id="UP001519309">
    <property type="component" value="Unassembled WGS sequence"/>
</dbReference>
<sequence length="106" mass="12319">MLPPRLLWRDPRPAPRFNRQEPVTVIVRDPGFHEPADADDCSVFWYFCRTHERPYRHEACGDGAHLIALHCREHGPENFLPDPRMLMFPAGFTPPLSEAQLTWARS</sequence>
<comment type="caution">
    <text evidence="1">The sequence shown here is derived from an EMBL/GenBank/DDBJ whole genome shotgun (WGS) entry which is preliminary data.</text>
</comment>
<protein>
    <submittedName>
        <fullName evidence="1">Uncharacterized protein</fullName>
    </submittedName>
</protein>
<evidence type="ECO:0000313" key="2">
    <source>
        <dbReference type="Proteomes" id="UP001519309"/>
    </source>
</evidence>
<gene>
    <name evidence="1" type="ORF">J2Z21_001107</name>
</gene>
<reference evidence="1 2" key="1">
    <citation type="submission" date="2021-03" db="EMBL/GenBank/DDBJ databases">
        <title>Genomic Encyclopedia of Type Strains, Phase IV (KMG-IV): sequencing the most valuable type-strain genomes for metagenomic binning, comparative biology and taxonomic classification.</title>
        <authorList>
            <person name="Goeker M."/>
        </authorList>
    </citation>
    <scope>NUCLEOTIDE SEQUENCE [LARGE SCALE GENOMIC DNA]</scope>
    <source>
        <strain evidence="1 2">DSM 40499</strain>
    </source>
</reference>
<dbReference type="EMBL" id="JAGGLP010000002">
    <property type="protein sequence ID" value="MBP2048183.1"/>
    <property type="molecule type" value="Genomic_DNA"/>
</dbReference>
<accession>A0ABS4LLB5</accession>
<dbReference type="RefSeq" id="WP_237281482.1">
    <property type="nucleotide sequence ID" value="NZ_CP016279.1"/>
</dbReference>
<organism evidence="1 2">
    <name type="scientific">Streptomyces griseochromogenes</name>
    <dbReference type="NCBI Taxonomy" id="68214"/>
    <lineage>
        <taxon>Bacteria</taxon>
        <taxon>Bacillati</taxon>
        <taxon>Actinomycetota</taxon>
        <taxon>Actinomycetes</taxon>
        <taxon>Kitasatosporales</taxon>
        <taxon>Streptomycetaceae</taxon>
        <taxon>Streptomyces</taxon>
    </lineage>
</organism>
<proteinExistence type="predicted"/>
<keyword evidence="2" id="KW-1185">Reference proteome</keyword>
<name>A0ABS4LLB5_9ACTN</name>
<evidence type="ECO:0000313" key="1">
    <source>
        <dbReference type="EMBL" id="MBP2048183.1"/>
    </source>
</evidence>